<dbReference type="Proteomes" id="UP001236652">
    <property type="component" value="Chromosome"/>
</dbReference>
<evidence type="ECO:0000256" key="3">
    <source>
        <dbReference type="ARBA" id="ARBA00022598"/>
    </source>
</evidence>
<keyword evidence="4" id="KW-0808">Transferase</keyword>
<dbReference type="NCBIfam" id="NF007211">
    <property type="entry name" value="PRK09633.1"/>
    <property type="match status" value="1"/>
</dbReference>
<dbReference type="SUPFAM" id="SSF56091">
    <property type="entry name" value="DNA ligase/mRNA capping enzyme, catalytic domain"/>
    <property type="match status" value="1"/>
</dbReference>
<organism evidence="24 25">
    <name type="scientific">Pontibacillus chungwhensis</name>
    <dbReference type="NCBI Taxonomy" id="265426"/>
    <lineage>
        <taxon>Bacteria</taxon>
        <taxon>Bacillati</taxon>
        <taxon>Bacillota</taxon>
        <taxon>Bacilli</taxon>
        <taxon>Bacillales</taxon>
        <taxon>Bacillaceae</taxon>
        <taxon>Pontibacillus</taxon>
    </lineage>
</organism>
<evidence type="ECO:0000256" key="21">
    <source>
        <dbReference type="ARBA" id="ARBA00049981"/>
    </source>
</evidence>
<evidence type="ECO:0000256" key="19">
    <source>
        <dbReference type="ARBA" id="ARBA00029943"/>
    </source>
</evidence>
<protein>
    <recommendedName>
        <fullName evidence="2">DNA ligase (ATP)</fullName>
        <ecNumber evidence="2">6.5.1.1</ecNumber>
    </recommendedName>
    <alternativeName>
        <fullName evidence="19">NHEJ DNA polymerase</fullName>
    </alternativeName>
</protein>
<dbReference type="PANTHER" id="PTHR42705:SF2">
    <property type="entry name" value="BIFUNCTIONAL NON-HOMOLOGOUS END JOINING PROTEIN LIGD"/>
    <property type="match status" value="1"/>
</dbReference>
<proteinExistence type="inferred from homology"/>
<sequence length="614" mass="70454">MMKRVNQEGLGTLVEKEVLMLKPMLPTLTEDTPEGPSWVYEVKYDGFRALLHWTKENVTLTSRNGNDLTDQFPEIIKAIADQTPSVKNELPLLLDGEICILTTSIQSQFSLLQKRNRMRSKDPINQAAAERPATFVAFDLLKQNNETYMSQSYQERRKRLGKWKDCVHIVDSYSNLKDIQELVFLHRGEGIVAKNKKSTYKPGERSNDWLKIKNWRVIQTVLTAYKPENGYFHAAVYKGDNLVDVGSVKHGLSTEGQQTLQTFFTNKGQKSGDLYTLQTGVCVGVRCLHAQKNDLREPMFDSFLLELSPEDCTLDQMEWDLSLFPQMEYTNLDKTLWPGPPFQKRDLLMYLRKVAPYLLPFVKDKKLTVIRFPEGIDEESFFQKHLPDYAPMFVNRLEGSEETYMICNDLPTLLWHGNQGAIEYHLPFEKVDETAPDEIVFDLDPPEREAFPLAIKAATLLKTIFDRLELLTFVKTSGGKGMQVHIPIQPGSLTYEETRAFTEKVAQLVIGQHPDLFTTERLKKNRGNRLYIDYVQHAEGKTIISPYSPRGREGATVATPLYWEEVKETLDPSSFHIGNTLDRLEEIGCPFASFHETREAQNLQLVKKLIEEES</sequence>
<comment type="similarity">
    <text evidence="21">In the C-terminal section; belongs to the ATP-dependent DNA ligase family.</text>
</comment>
<evidence type="ECO:0000256" key="13">
    <source>
        <dbReference type="ARBA" id="ARBA00022932"/>
    </source>
</evidence>
<keyword evidence="9" id="KW-0227">DNA damage</keyword>
<comment type="similarity">
    <text evidence="22">In the N-terminal section; belongs to the LigD polymerase family.</text>
</comment>
<dbReference type="PROSITE" id="PS00697">
    <property type="entry name" value="DNA_LIGASE_A1"/>
    <property type="match status" value="1"/>
</dbReference>
<accession>A0ABY8UZZ7</accession>
<keyword evidence="5" id="KW-0548">Nucleotidyltransferase</keyword>
<keyword evidence="16" id="KW-0234">DNA repair</keyword>
<evidence type="ECO:0000256" key="8">
    <source>
        <dbReference type="ARBA" id="ARBA00022741"/>
    </source>
</evidence>
<keyword evidence="10" id="KW-0378">Hydrolase</keyword>
<evidence type="ECO:0000256" key="15">
    <source>
        <dbReference type="ARBA" id="ARBA00023172"/>
    </source>
</evidence>
<evidence type="ECO:0000256" key="1">
    <source>
        <dbReference type="ARBA" id="ARBA00001936"/>
    </source>
</evidence>
<name>A0ABY8UZZ7_9BACI</name>
<keyword evidence="6" id="KW-0540">Nuclease</keyword>
<dbReference type="InterPro" id="IPR014145">
    <property type="entry name" value="LigD_pol_dom"/>
</dbReference>
<keyword evidence="14" id="KW-0238">DNA-binding</keyword>
<dbReference type="EC" id="6.5.1.1" evidence="2"/>
<keyword evidence="13" id="KW-0239">DNA-directed DNA polymerase</keyword>
<keyword evidence="25" id="KW-1185">Reference proteome</keyword>
<dbReference type="PANTHER" id="PTHR42705">
    <property type="entry name" value="BIFUNCTIONAL NON-HOMOLOGOUS END JOINING PROTEIN LIGD"/>
    <property type="match status" value="1"/>
</dbReference>
<evidence type="ECO:0000256" key="4">
    <source>
        <dbReference type="ARBA" id="ARBA00022679"/>
    </source>
</evidence>
<keyword evidence="8" id="KW-0547">Nucleotide-binding</keyword>
<evidence type="ECO:0000256" key="22">
    <source>
        <dbReference type="ARBA" id="ARBA00049990"/>
    </source>
</evidence>
<evidence type="ECO:0000256" key="14">
    <source>
        <dbReference type="ARBA" id="ARBA00023125"/>
    </source>
</evidence>
<dbReference type="RefSeq" id="WP_231417658.1">
    <property type="nucleotide sequence ID" value="NZ_CP126446.1"/>
</dbReference>
<dbReference type="Gene3D" id="3.90.920.10">
    <property type="entry name" value="DNA primase, PRIM domain"/>
    <property type="match status" value="1"/>
</dbReference>
<dbReference type="InterPro" id="IPR012310">
    <property type="entry name" value="DNA_ligase_ATP-dep_cent"/>
</dbReference>
<dbReference type="CDD" id="cd07906">
    <property type="entry name" value="Adenylation_DNA_ligase_LigD_LigC"/>
    <property type="match status" value="1"/>
</dbReference>
<keyword evidence="17" id="KW-0464">Manganese</keyword>
<dbReference type="NCBIfam" id="TIGR02778">
    <property type="entry name" value="ligD_pol"/>
    <property type="match status" value="1"/>
</dbReference>
<dbReference type="NCBIfam" id="TIGR02779">
    <property type="entry name" value="NHEJ_ligase_lig"/>
    <property type="match status" value="1"/>
</dbReference>
<keyword evidence="3 24" id="KW-0436">Ligase</keyword>
<dbReference type="Pfam" id="PF01068">
    <property type="entry name" value="DNA_ligase_A_M"/>
    <property type="match status" value="1"/>
</dbReference>
<evidence type="ECO:0000256" key="12">
    <source>
        <dbReference type="ARBA" id="ARBA00022840"/>
    </source>
</evidence>
<dbReference type="PROSITE" id="PS50160">
    <property type="entry name" value="DNA_LIGASE_A3"/>
    <property type="match status" value="1"/>
</dbReference>
<evidence type="ECO:0000259" key="23">
    <source>
        <dbReference type="PROSITE" id="PS50160"/>
    </source>
</evidence>
<evidence type="ECO:0000256" key="16">
    <source>
        <dbReference type="ARBA" id="ARBA00023204"/>
    </source>
</evidence>
<dbReference type="InterPro" id="IPR052171">
    <property type="entry name" value="NHEJ_LigD"/>
</dbReference>
<evidence type="ECO:0000256" key="11">
    <source>
        <dbReference type="ARBA" id="ARBA00022839"/>
    </source>
</evidence>
<evidence type="ECO:0000256" key="20">
    <source>
        <dbReference type="ARBA" id="ARBA00034003"/>
    </source>
</evidence>
<evidence type="ECO:0000256" key="10">
    <source>
        <dbReference type="ARBA" id="ARBA00022801"/>
    </source>
</evidence>
<evidence type="ECO:0000256" key="5">
    <source>
        <dbReference type="ARBA" id="ARBA00022695"/>
    </source>
</evidence>
<dbReference type="EMBL" id="CP126446">
    <property type="protein sequence ID" value="WIF97959.1"/>
    <property type="molecule type" value="Genomic_DNA"/>
</dbReference>
<keyword evidence="11" id="KW-0269">Exonuclease</keyword>
<dbReference type="PROSITE" id="PS00333">
    <property type="entry name" value="DNA_LIGASE_A2"/>
    <property type="match status" value="1"/>
</dbReference>
<keyword evidence="12" id="KW-0067">ATP-binding</keyword>
<comment type="cofactor">
    <cofactor evidence="1">
        <name>Mn(2+)</name>
        <dbReference type="ChEBI" id="CHEBI:29035"/>
    </cofactor>
</comment>
<keyword evidence="18" id="KW-0511">Multifunctional enzyme</keyword>
<reference evidence="24 25" key="1">
    <citation type="submission" date="2023-05" db="EMBL/GenBank/DDBJ databases">
        <title>Comparative genomics reveals the evidence of polycyclic aromatic hydrocarbons degradation in moderately halophilic genus Pontibacillus.</title>
        <authorList>
            <person name="Yang H."/>
            <person name="Qian Z."/>
        </authorList>
    </citation>
    <scope>NUCLEOTIDE SEQUENCE [LARGE SCALE GENOMIC DNA]</scope>
    <source>
        <strain evidence="25">HN14</strain>
    </source>
</reference>
<dbReference type="NCBIfam" id="TIGR02776">
    <property type="entry name" value="NHEJ_ligase_prk"/>
    <property type="match status" value="1"/>
</dbReference>
<dbReference type="GO" id="GO:0003910">
    <property type="term" value="F:DNA ligase (ATP) activity"/>
    <property type="evidence" value="ECO:0007669"/>
    <property type="project" value="UniProtKB-EC"/>
</dbReference>
<comment type="catalytic activity">
    <reaction evidence="20">
        <text>ATP + (deoxyribonucleotide)n-3'-hydroxyl + 5'-phospho-(deoxyribonucleotide)m = (deoxyribonucleotide)n+m + AMP + diphosphate.</text>
        <dbReference type="EC" id="6.5.1.1"/>
    </reaction>
</comment>
<keyword evidence="7" id="KW-0479">Metal-binding</keyword>
<dbReference type="InterPro" id="IPR014143">
    <property type="entry name" value="NHEJ_ligase_prk"/>
</dbReference>
<dbReference type="Gene3D" id="3.30.470.30">
    <property type="entry name" value="DNA ligase/mRNA capping enzyme"/>
    <property type="match status" value="1"/>
</dbReference>
<evidence type="ECO:0000256" key="17">
    <source>
        <dbReference type="ARBA" id="ARBA00023211"/>
    </source>
</evidence>
<evidence type="ECO:0000313" key="25">
    <source>
        <dbReference type="Proteomes" id="UP001236652"/>
    </source>
</evidence>
<feature type="domain" description="ATP-dependent DNA ligase family profile" evidence="23">
    <location>
        <begin position="126"/>
        <end position="272"/>
    </location>
</feature>
<evidence type="ECO:0000256" key="6">
    <source>
        <dbReference type="ARBA" id="ARBA00022722"/>
    </source>
</evidence>
<dbReference type="Pfam" id="PF21686">
    <property type="entry name" value="LigD_Prim-Pol"/>
    <property type="match status" value="1"/>
</dbReference>
<dbReference type="InterPro" id="IPR014146">
    <property type="entry name" value="LigD_ligase_dom"/>
</dbReference>
<dbReference type="InterPro" id="IPR016059">
    <property type="entry name" value="DNA_ligase_ATP-dep_CS"/>
</dbReference>
<evidence type="ECO:0000256" key="18">
    <source>
        <dbReference type="ARBA" id="ARBA00023268"/>
    </source>
</evidence>
<gene>
    <name evidence="24" type="ORF">QNI29_19890</name>
</gene>
<keyword evidence="15" id="KW-0233">DNA recombination</keyword>
<evidence type="ECO:0000256" key="7">
    <source>
        <dbReference type="ARBA" id="ARBA00022723"/>
    </source>
</evidence>
<evidence type="ECO:0000256" key="2">
    <source>
        <dbReference type="ARBA" id="ARBA00012727"/>
    </source>
</evidence>
<evidence type="ECO:0000256" key="9">
    <source>
        <dbReference type="ARBA" id="ARBA00022763"/>
    </source>
</evidence>
<evidence type="ECO:0000313" key="24">
    <source>
        <dbReference type="EMBL" id="WIF97959.1"/>
    </source>
</evidence>